<sequence>MWRRVALRKRLCDSLFTRFDGAVYYASHASNRIVVVHDAIRRDDQTSFVSCRPLDTTKGQAQVQAAQ</sequence>
<accession>A0A4C1WDB5</accession>
<proteinExistence type="predicted"/>
<dbReference type="EMBL" id="BGZK01000518">
    <property type="protein sequence ID" value="GBP48164.1"/>
    <property type="molecule type" value="Genomic_DNA"/>
</dbReference>
<dbReference type="AlphaFoldDB" id="A0A4C1WDB5"/>
<comment type="caution">
    <text evidence="1">The sequence shown here is derived from an EMBL/GenBank/DDBJ whole genome shotgun (WGS) entry which is preliminary data.</text>
</comment>
<protein>
    <submittedName>
        <fullName evidence="1">Uncharacterized protein</fullName>
    </submittedName>
</protein>
<evidence type="ECO:0000313" key="2">
    <source>
        <dbReference type="Proteomes" id="UP000299102"/>
    </source>
</evidence>
<reference evidence="1 2" key="1">
    <citation type="journal article" date="2019" name="Commun. Biol.">
        <title>The bagworm genome reveals a unique fibroin gene that provides high tensile strength.</title>
        <authorList>
            <person name="Kono N."/>
            <person name="Nakamura H."/>
            <person name="Ohtoshi R."/>
            <person name="Tomita M."/>
            <person name="Numata K."/>
            <person name="Arakawa K."/>
        </authorList>
    </citation>
    <scope>NUCLEOTIDE SEQUENCE [LARGE SCALE GENOMIC DNA]</scope>
</reference>
<gene>
    <name evidence="1" type="ORF">EVAR_27550_1</name>
</gene>
<dbReference type="Proteomes" id="UP000299102">
    <property type="component" value="Unassembled WGS sequence"/>
</dbReference>
<evidence type="ECO:0000313" key="1">
    <source>
        <dbReference type="EMBL" id="GBP48164.1"/>
    </source>
</evidence>
<name>A0A4C1WDB5_EUMVA</name>
<keyword evidence="2" id="KW-1185">Reference proteome</keyword>
<organism evidence="1 2">
    <name type="scientific">Eumeta variegata</name>
    <name type="common">Bagworm moth</name>
    <name type="synonym">Eumeta japonica</name>
    <dbReference type="NCBI Taxonomy" id="151549"/>
    <lineage>
        <taxon>Eukaryota</taxon>
        <taxon>Metazoa</taxon>
        <taxon>Ecdysozoa</taxon>
        <taxon>Arthropoda</taxon>
        <taxon>Hexapoda</taxon>
        <taxon>Insecta</taxon>
        <taxon>Pterygota</taxon>
        <taxon>Neoptera</taxon>
        <taxon>Endopterygota</taxon>
        <taxon>Lepidoptera</taxon>
        <taxon>Glossata</taxon>
        <taxon>Ditrysia</taxon>
        <taxon>Tineoidea</taxon>
        <taxon>Psychidae</taxon>
        <taxon>Oiketicinae</taxon>
        <taxon>Eumeta</taxon>
    </lineage>
</organism>